<feature type="region of interest" description="Disordered" evidence="1">
    <location>
        <begin position="153"/>
        <end position="176"/>
    </location>
</feature>
<evidence type="ECO:0000256" key="1">
    <source>
        <dbReference type="SAM" id="MobiDB-lite"/>
    </source>
</evidence>
<keyword evidence="3" id="KW-1185">Reference proteome</keyword>
<sequence>MVAADTEGTCRRGSRRTPRAASTRREEFFACPRRLGVEVGHCSGSSSLRRRDRAAHEGRCSARRWSRCTEERTGEYSRRSGSRGWRGAAWGCDTRRRRLNGWPGLGGGSSVTRGAAVVLAEMFAVGGSEINRRGDGDGWSRFSRERWMADLDGATSVEAKKGKSPTLSGPEGTGRT</sequence>
<evidence type="ECO:0000313" key="3">
    <source>
        <dbReference type="Proteomes" id="UP001140949"/>
    </source>
</evidence>
<evidence type="ECO:0000313" key="2">
    <source>
        <dbReference type="EMBL" id="KAJ6845982.1"/>
    </source>
</evidence>
<dbReference type="Proteomes" id="UP001140949">
    <property type="component" value="Unassembled WGS sequence"/>
</dbReference>
<comment type="caution">
    <text evidence="2">The sequence shown here is derived from an EMBL/GenBank/DDBJ whole genome shotgun (WGS) entry which is preliminary data.</text>
</comment>
<feature type="region of interest" description="Disordered" evidence="1">
    <location>
        <begin position="1"/>
        <end position="23"/>
    </location>
</feature>
<organism evidence="2 3">
    <name type="scientific">Iris pallida</name>
    <name type="common">Sweet iris</name>
    <dbReference type="NCBI Taxonomy" id="29817"/>
    <lineage>
        <taxon>Eukaryota</taxon>
        <taxon>Viridiplantae</taxon>
        <taxon>Streptophyta</taxon>
        <taxon>Embryophyta</taxon>
        <taxon>Tracheophyta</taxon>
        <taxon>Spermatophyta</taxon>
        <taxon>Magnoliopsida</taxon>
        <taxon>Liliopsida</taxon>
        <taxon>Asparagales</taxon>
        <taxon>Iridaceae</taxon>
        <taxon>Iridoideae</taxon>
        <taxon>Irideae</taxon>
        <taxon>Iris</taxon>
    </lineage>
</organism>
<gene>
    <name evidence="2" type="ORF">M6B38_280210</name>
</gene>
<dbReference type="AlphaFoldDB" id="A0AAX6HYI8"/>
<reference evidence="2" key="1">
    <citation type="journal article" date="2023" name="GigaByte">
        <title>Genome assembly of the bearded iris, Iris pallida Lam.</title>
        <authorList>
            <person name="Bruccoleri R.E."/>
            <person name="Oakeley E.J."/>
            <person name="Faust A.M.E."/>
            <person name="Altorfer M."/>
            <person name="Dessus-Babus S."/>
            <person name="Burckhardt D."/>
            <person name="Oertli M."/>
            <person name="Naumann U."/>
            <person name="Petersen F."/>
            <person name="Wong J."/>
        </authorList>
    </citation>
    <scope>NUCLEOTIDE SEQUENCE</scope>
    <source>
        <strain evidence="2">GSM-AAB239-AS_SAM_17_03QT</strain>
    </source>
</reference>
<reference evidence="2" key="2">
    <citation type="submission" date="2023-04" db="EMBL/GenBank/DDBJ databases">
        <authorList>
            <person name="Bruccoleri R.E."/>
            <person name="Oakeley E.J."/>
            <person name="Faust A.-M."/>
            <person name="Dessus-Babus S."/>
            <person name="Altorfer M."/>
            <person name="Burckhardt D."/>
            <person name="Oertli M."/>
            <person name="Naumann U."/>
            <person name="Petersen F."/>
            <person name="Wong J."/>
        </authorList>
    </citation>
    <scope>NUCLEOTIDE SEQUENCE</scope>
    <source>
        <strain evidence="2">GSM-AAB239-AS_SAM_17_03QT</strain>
        <tissue evidence="2">Leaf</tissue>
    </source>
</reference>
<accession>A0AAX6HYI8</accession>
<proteinExistence type="predicted"/>
<name>A0AAX6HYI8_IRIPA</name>
<protein>
    <submittedName>
        <fullName evidence="2">Vegetative cell wall protein gp1</fullName>
    </submittedName>
</protein>
<dbReference type="EMBL" id="JANAVB010005600">
    <property type="protein sequence ID" value="KAJ6845982.1"/>
    <property type="molecule type" value="Genomic_DNA"/>
</dbReference>